<evidence type="ECO:0000313" key="5">
    <source>
        <dbReference type="EMBL" id="HIZ47674.1"/>
    </source>
</evidence>
<evidence type="ECO:0000313" key="6">
    <source>
        <dbReference type="Proteomes" id="UP000824031"/>
    </source>
</evidence>
<dbReference type="InterPro" id="IPR001091">
    <property type="entry name" value="RM_Methyltransferase"/>
</dbReference>
<dbReference type="GO" id="GO:0008170">
    <property type="term" value="F:N-methyltransferase activity"/>
    <property type="evidence" value="ECO:0007669"/>
    <property type="project" value="InterPro"/>
</dbReference>
<dbReference type="PRINTS" id="PR00508">
    <property type="entry name" value="S21N4MTFRASE"/>
</dbReference>
<feature type="domain" description="DNA methylase N-4/N-6" evidence="4">
    <location>
        <begin position="30"/>
        <end position="100"/>
    </location>
</feature>
<dbReference type="GO" id="GO:0009307">
    <property type="term" value="P:DNA restriction-modification system"/>
    <property type="evidence" value="ECO:0007669"/>
    <property type="project" value="UniProtKB-KW"/>
</dbReference>
<keyword evidence="2" id="KW-0808">Transferase</keyword>
<evidence type="ECO:0000259" key="4">
    <source>
        <dbReference type="Pfam" id="PF01555"/>
    </source>
</evidence>
<organism evidence="5 6">
    <name type="scientific">Candidatus Gemmiger excrementavium</name>
    <dbReference type="NCBI Taxonomy" id="2838608"/>
    <lineage>
        <taxon>Bacteria</taxon>
        <taxon>Bacillati</taxon>
        <taxon>Bacillota</taxon>
        <taxon>Clostridia</taxon>
        <taxon>Eubacteriales</taxon>
        <taxon>Gemmiger</taxon>
    </lineage>
</organism>
<dbReference type="Proteomes" id="UP000824031">
    <property type="component" value="Unassembled WGS sequence"/>
</dbReference>
<dbReference type="GO" id="GO:0003677">
    <property type="term" value="F:DNA binding"/>
    <property type="evidence" value="ECO:0007669"/>
    <property type="project" value="InterPro"/>
</dbReference>
<dbReference type="InterPro" id="IPR002941">
    <property type="entry name" value="DNA_methylase_N4/N6"/>
</dbReference>
<proteinExistence type="predicted"/>
<dbReference type="Pfam" id="PF01555">
    <property type="entry name" value="N6_N4_Mtase"/>
    <property type="match status" value="1"/>
</dbReference>
<name>A0A9D2F159_9FIRM</name>
<protein>
    <recommendedName>
        <fullName evidence="4">DNA methylase N-4/N-6 domain-containing protein</fullName>
    </recommendedName>
</protein>
<reference evidence="5" key="1">
    <citation type="journal article" date="2021" name="PeerJ">
        <title>Extensive microbial diversity within the chicken gut microbiome revealed by metagenomics and culture.</title>
        <authorList>
            <person name="Gilroy R."/>
            <person name="Ravi A."/>
            <person name="Getino M."/>
            <person name="Pursley I."/>
            <person name="Horton D.L."/>
            <person name="Alikhan N.F."/>
            <person name="Baker D."/>
            <person name="Gharbi K."/>
            <person name="Hall N."/>
            <person name="Watson M."/>
            <person name="Adriaenssens E.M."/>
            <person name="Foster-Nyarko E."/>
            <person name="Jarju S."/>
            <person name="Secka A."/>
            <person name="Antonio M."/>
            <person name="Oren A."/>
            <person name="Chaudhuri R.R."/>
            <person name="La Ragione R."/>
            <person name="Hildebrand F."/>
            <person name="Pallen M.J."/>
        </authorList>
    </citation>
    <scope>NUCLEOTIDE SEQUENCE</scope>
    <source>
        <strain evidence="5">3436</strain>
    </source>
</reference>
<evidence type="ECO:0000256" key="2">
    <source>
        <dbReference type="ARBA" id="ARBA00022679"/>
    </source>
</evidence>
<keyword evidence="1" id="KW-0489">Methyltransferase</keyword>
<dbReference type="InterPro" id="IPR029063">
    <property type="entry name" value="SAM-dependent_MTases_sf"/>
</dbReference>
<reference evidence="5" key="2">
    <citation type="submission" date="2021-04" db="EMBL/GenBank/DDBJ databases">
        <authorList>
            <person name="Gilroy R."/>
        </authorList>
    </citation>
    <scope>NUCLEOTIDE SEQUENCE</scope>
    <source>
        <strain evidence="5">3436</strain>
    </source>
</reference>
<keyword evidence="3" id="KW-0680">Restriction system</keyword>
<dbReference type="Gene3D" id="3.40.50.150">
    <property type="entry name" value="Vaccinia Virus protein VP39"/>
    <property type="match status" value="1"/>
</dbReference>
<dbReference type="GO" id="GO:0032259">
    <property type="term" value="P:methylation"/>
    <property type="evidence" value="ECO:0007669"/>
    <property type="project" value="UniProtKB-KW"/>
</dbReference>
<accession>A0A9D2F159</accession>
<dbReference type="SUPFAM" id="SSF53335">
    <property type="entry name" value="S-adenosyl-L-methionine-dependent methyltransferases"/>
    <property type="match status" value="1"/>
</dbReference>
<dbReference type="EMBL" id="DXBO01000036">
    <property type="protein sequence ID" value="HIZ47674.1"/>
    <property type="molecule type" value="Genomic_DNA"/>
</dbReference>
<comment type="caution">
    <text evidence="5">The sequence shown here is derived from an EMBL/GenBank/DDBJ whole genome shotgun (WGS) entry which is preliminary data.</text>
</comment>
<sequence>MIWEKTNIPENFTMAQCEYAWTSFRDNAKIFRHTSQRTKDEVHFHPTEKPISLYAWIFQKYAKPGYRILDTHLGSGSSRLAARNAGLDFVGCEIDKEYFDKQEERWAAYTAQLRMW</sequence>
<gene>
    <name evidence="5" type="ORF">H9810_03010</name>
</gene>
<dbReference type="AlphaFoldDB" id="A0A9D2F159"/>
<evidence type="ECO:0000256" key="1">
    <source>
        <dbReference type="ARBA" id="ARBA00022603"/>
    </source>
</evidence>
<evidence type="ECO:0000256" key="3">
    <source>
        <dbReference type="ARBA" id="ARBA00022747"/>
    </source>
</evidence>